<dbReference type="EMBL" id="WXYO01000005">
    <property type="protein sequence ID" value="NAS12506.1"/>
    <property type="molecule type" value="Genomic_DNA"/>
</dbReference>
<sequence>MKRAVTYYILLVVIALLALSACRKNDDDYDPERHEGASQIEHSIGQA</sequence>
<proteinExistence type="predicted"/>
<name>A0A6L9ECT4_9FLAO</name>
<organism evidence="2 3">
    <name type="scientific">Poritiphilus flavus</name>
    <dbReference type="NCBI Taxonomy" id="2697053"/>
    <lineage>
        <taxon>Bacteria</taxon>
        <taxon>Pseudomonadati</taxon>
        <taxon>Bacteroidota</taxon>
        <taxon>Flavobacteriia</taxon>
        <taxon>Flavobacteriales</taxon>
        <taxon>Flavobacteriaceae</taxon>
        <taxon>Poritiphilus</taxon>
    </lineage>
</organism>
<keyword evidence="3" id="KW-1185">Reference proteome</keyword>
<feature type="region of interest" description="Disordered" evidence="1">
    <location>
        <begin position="26"/>
        <end position="47"/>
    </location>
</feature>
<feature type="compositionally biased region" description="Basic and acidic residues" evidence="1">
    <location>
        <begin position="26"/>
        <end position="36"/>
    </location>
</feature>
<dbReference type="PROSITE" id="PS51257">
    <property type="entry name" value="PROKAR_LIPOPROTEIN"/>
    <property type="match status" value="1"/>
</dbReference>
<evidence type="ECO:0000256" key="1">
    <source>
        <dbReference type="SAM" id="MobiDB-lite"/>
    </source>
</evidence>
<dbReference type="Proteomes" id="UP000475249">
    <property type="component" value="Unassembled WGS sequence"/>
</dbReference>
<evidence type="ECO:0000313" key="2">
    <source>
        <dbReference type="EMBL" id="NAS12506.1"/>
    </source>
</evidence>
<dbReference type="AlphaFoldDB" id="A0A6L9ECT4"/>
<gene>
    <name evidence="2" type="ORF">GTQ38_10875</name>
</gene>
<accession>A0A6L9ECT4</accession>
<reference evidence="2 3" key="1">
    <citation type="submission" date="2020-01" db="EMBL/GenBank/DDBJ databases">
        <title>Bacteria diversity of Porities sp.</title>
        <authorList>
            <person name="Wang G."/>
        </authorList>
    </citation>
    <scope>NUCLEOTIDE SEQUENCE [LARGE SCALE GENOMIC DNA]</scope>
    <source>
        <strain evidence="2 3">R33</strain>
    </source>
</reference>
<evidence type="ECO:0000313" key="3">
    <source>
        <dbReference type="Proteomes" id="UP000475249"/>
    </source>
</evidence>
<comment type="caution">
    <text evidence="2">The sequence shown here is derived from an EMBL/GenBank/DDBJ whole genome shotgun (WGS) entry which is preliminary data.</text>
</comment>
<protein>
    <submittedName>
        <fullName evidence="2">Uncharacterized protein</fullName>
    </submittedName>
</protein>
<dbReference type="RefSeq" id="WP_161435546.1">
    <property type="nucleotide sequence ID" value="NZ_WXYO01000005.1"/>
</dbReference>